<dbReference type="GO" id="GO:0003723">
    <property type="term" value="F:RNA binding"/>
    <property type="evidence" value="ECO:0007669"/>
    <property type="project" value="UniProtKB-KW"/>
</dbReference>
<reference evidence="6" key="2">
    <citation type="submission" date="2015-11" db="EMBL/GenBank/DDBJ databases">
        <authorList>
            <person name="Anvar S.Y."/>
        </authorList>
    </citation>
    <scope>NUCLEOTIDE SEQUENCE [LARGE SCALE GENOMIC DNA]</scope>
</reference>
<evidence type="ECO:0000256" key="1">
    <source>
        <dbReference type="ARBA" id="ARBA00022490"/>
    </source>
</evidence>
<proteinExistence type="predicted"/>
<dbReference type="Pfam" id="PF13083">
    <property type="entry name" value="KH_KhpA-B"/>
    <property type="match status" value="1"/>
</dbReference>
<gene>
    <name evidence="3" type="ORF">BN2458_PEG0265</name>
    <name evidence="4" type="ORF">LS75_006250</name>
</gene>
<dbReference type="AlphaFoldDB" id="A0A099UAY0"/>
<dbReference type="Gene3D" id="3.30.300.20">
    <property type="match status" value="1"/>
</dbReference>
<dbReference type="PATRIC" id="fig|76936.10.peg.256"/>
<name>A0A099UAY0_9HELI</name>
<dbReference type="OrthoDB" id="5334617at2"/>
<dbReference type="Proteomes" id="UP000064525">
    <property type="component" value="Chromosome I"/>
</dbReference>
<keyword evidence="1" id="KW-0963">Cytoplasm</keyword>
<dbReference type="CDD" id="cd22533">
    <property type="entry name" value="KH-II_YlqC-like"/>
    <property type="match status" value="1"/>
</dbReference>
<keyword evidence="5" id="KW-1185">Reference proteome</keyword>
<dbReference type="PANTHER" id="PTHR34654:SF1">
    <property type="entry name" value="RNA-BINDING PROTEIN KHPA"/>
    <property type="match status" value="1"/>
</dbReference>
<keyword evidence="2" id="KW-0694">RNA-binding</keyword>
<dbReference type="EMBL" id="JRPF02000006">
    <property type="protein sequence ID" value="TLD78369.1"/>
    <property type="molecule type" value="Genomic_DNA"/>
</dbReference>
<accession>A0A099UAY0</accession>
<dbReference type="STRING" id="76936.BN2458_PEG0265"/>
<evidence type="ECO:0000313" key="4">
    <source>
        <dbReference type="EMBL" id="TLD78369.1"/>
    </source>
</evidence>
<evidence type="ECO:0000256" key="2">
    <source>
        <dbReference type="ARBA" id="ARBA00022884"/>
    </source>
</evidence>
<dbReference type="KEGG" id="hty:BN2458_PEG0265"/>
<sequence length="79" mass="8835">MVEDFIKEYAKKIVNKPEAIDIQVQDTEDNTREILILADSQDVGRLIGRDGKMVGSLKTFISGTKAKDGKNYRIAVQAH</sequence>
<evidence type="ECO:0000313" key="5">
    <source>
        <dbReference type="Proteomes" id="UP000029925"/>
    </source>
</evidence>
<dbReference type="InterPro" id="IPR020627">
    <property type="entry name" value="KhpA"/>
</dbReference>
<dbReference type="GeneID" id="78150600"/>
<evidence type="ECO:0000313" key="6">
    <source>
        <dbReference type="Proteomes" id="UP000064525"/>
    </source>
</evidence>
<evidence type="ECO:0000313" key="3">
    <source>
        <dbReference type="EMBL" id="CUU39152.1"/>
    </source>
</evidence>
<dbReference type="EMBL" id="LN907858">
    <property type="protein sequence ID" value="CUU39152.1"/>
    <property type="molecule type" value="Genomic_DNA"/>
</dbReference>
<dbReference type="PANTHER" id="PTHR34654">
    <property type="entry name" value="UPF0109 PROTEIN SCO5592"/>
    <property type="match status" value="1"/>
</dbReference>
<organism evidence="3 6">
    <name type="scientific">Helicobacter typhlonius</name>
    <dbReference type="NCBI Taxonomy" id="76936"/>
    <lineage>
        <taxon>Bacteria</taxon>
        <taxon>Pseudomonadati</taxon>
        <taxon>Campylobacterota</taxon>
        <taxon>Epsilonproteobacteria</taxon>
        <taxon>Campylobacterales</taxon>
        <taxon>Helicobacteraceae</taxon>
        <taxon>Helicobacter</taxon>
    </lineage>
</organism>
<reference evidence="3" key="3">
    <citation type="submission" date="2015-11" db="EMBL/GenBank/DDBJ databases">
        <authorList>
            <person name="Zhang Y."/>
            <person name="Guo Z."/>
        </authorList>
    </citation>
    <scope>NUCLEOTIDE SEQUENCE</scope>
    <source>
        <strain evidence="3">1</strain>
    </source>
</reference>
<dbReference type="InterPro" id="IPR015946">
    <property type="entry name" value="KH_dom-like_a/b"/>
</dbReference>
<dbReference type="Proteomes" id="UP000029925">
    <property type="component" value="Unassembled WGS sequence"/>
</dbReference>
<protein>
    <submittedName>
        <fullName evidence="3">KH domain RNA binding protein YlqC</fullName>
    </submittedName>
    <submittedName>
        <fullName evidence="4">KH domain-containing protein</fullName>
    </submittedName>
</protein>
<reference evidence="4 5" key="1">
    <citation type="journal article" date="2014" name="Genome Announc.">
        <title>Draft genome sequences of eight enterohepatic helicobacter species isolated from both laboratory and wild rodents.</title>
        <authorList>
            <person name="Sheh A."/>
            <person name="Shen Z."/>
            <person name="Fox J.G."/>
        </authorList>
    </citation>
    <scope>NUCLEOTIDE SEQUENCE [LARGE SCALE GENOMIC DNA]</scope>
    <source>
        <strain evidence="4 5">MIT 98-6810</strain>
    </source>
</reference>
<dbReference type="RefSeq" id="WP_034325929.1">
    <property type="nucleotide sequence ID" value="NZ_CAJTQN010000010.1"/>
</dbReference>